<dbReference type="GO" id="GO:0098542">
    <property type="term" value="P:defense response to other organism"/>
    <property type="evidence" value="ECO:0007669"/>
    <property type="project" value="TreeGrafter"/>
</dbReference>
<gene>
    <name evidence="3" type="ORF">LUZ61_020771</name>
</gene>
<dbReference type="PANTHER" id="PTHR23155:SF1185">
    <property type="entry name" value="DISEASE RESISTANCE RPP8-LIKE PROTEIN 3-RELATED"/>
    <property type="match status" value="1"/>
</dbReference>
<dbReference type="InterPro" id="IPR032675">
    <property type="entry name" value="LRR_dom_sf"/>
</dbReference>
<proteinExistence type="predicted"/>
<evidence type="ECO:0000259" key="2">
    <source>
        <dbReference type="Pfam" id="PF23598"/>
    </source>
</evidence>
<name>A0AAD6EP53_9POAL</name>
<dbReference type="EMBL" id="JAMRDG010000002">
    <property type="protein sequence ID" value="KAJ3691607.1"/>
    <property type="molecule type" value="Genomic_DNA"/>
</dbReference>
<evidence type="ECO:0000313" key="4">
    <source>
        <dbReference type="Proteomes" id="UP001210211"/>
    </source>
</evidence>
<keyword evidence="4" id="KW-1185">Reference proteome</keyword>
<keyword evidence="1" id="KW-0677">Repeat</keyword>
<evidence type="ECO:0000313" key="3">
    <source>
        <dbReference type="EMBL" id="KAJ3691607.1"/>
    </source>
</evidence>
<evidence type="ECO:0000256" key="1">
    <source>
        <dbReference type="ARBA" id="ARBA00022737"/>
    </source>
</evidence>
<dbReference type="SUPFAM" id="SSF52058">
    <property type="entry name" value="L domain-like"/>
    <property type="match status" value="1"/>
</dbReference>
<dbReference type="Gene3D" id="3.80.10.10">
    <property type="entry name" value="Ribonuclease Inhibitor"/>
    <property type="match status" value="1"/>
</dbReference>
<protein>
    <recommendedName>
        <fullName evidence="2">Disease resistance R13L4/SHOC-2-like LRR domain-containing protein</fullName>
    </recommendedName>
</protein>
<dbReference type="AlphaFoldDB" id="A0AAD6EP53"/>
<sequence length="297" mass="34798">MVSNRSMVQAYYRGPNGSIQFCYVHDLLHDLAVRKAEENNFLTVSSYPDDQKSCSGARRVAFHHGKYDDLMKDASPNLRSLLCFNGIPNLSKHRQLKVLSHMEKDWRLLPKARYIKNSAKGNRDLPKDRWARNDVLVSLRYLQLNTVDHFQLFVGARILNFLQTLDLRCAEPFNIPECIWYIKTLRHILLPDNYGQWTLGPPPLVDMKNLQTLCNVKYRSAWQNEGLPNLPCLRELCMEVHVEDTESQLQLETIFTLIDTLKQLKTLNIRGLDLKEENMIRNKWKHVYFTGDFQYKD</sequence>
<reference evidence="3 4" key="1">
    <citation type="journal article" date="2022" name="Cell">
        <title>Repeat-based holocentromeres influence genome architecture and karyotype evolution.</title>
        <authorList>
            <person name="Hofstatter P.G."/>
            <person name="Thangavel G."/>
            <person name="Lux T."/>
            <person name="Neumann P."/>
            <person name="Vondrak T."/>
            <person name="Novak P."/>
            <person name="Zhang M."/>
            <person name="Costa L."/>
            <person name="Castellani M."/>
            <person name="Scott A."/>
            <person name="Toegelov H."/>
            <person name="Fuchs J."/>
            <person name="Mata-Sucre Y."/>
            <person name="Dias Y."/>
            <person name="Vanzela A.L.L."/>
            <person name="Huettel B."/>
            <person name="Almeida C.C.S."/>
            <person name="Simkova H."/>
            <person name="Souza G."/>
            <person name="Pedrosa-Harand A."/>
            <person name="Macas J."/>
            <person name="Mayer K.F.X."/>
            <person name="Houben A."/>
            <person name="Marques A."/>
        </authorList>
    </citation>
    <scope>NUCLEOTIDE SEQUENCE [LARGE SCALE GENOMIC DNA]</scope>
    <source>
        <strain evidence="3">RhyTen1mFocal</strain>
    </source>
</reference>
<dbReference type="InterPro" id="IPR044974">
    <property type="entry name" value="Disease_R_plants"/>
</dbReference>
<dbReference type="InterPro" id="IPR055414">
    <property type="entry name" value="LRR_R13L4/SHOC2-like"/>
</dbReference>
<dbReference type="Pfam" id="PF23598">
    <property type="entry name" value="LRR_14"/>
    <property type="match status" value="1"/>
</dbReference>
<accession>A0AAD6EP53</accession>
<organism evidence="3 4">
    <name type="scientific">Rhynchospora tenuis</name>
    <dbReference type="NCBI Taxonomy" id="198213"/>
    <lineage>
        <taxon>Eukaryota</taxon>
        <taxon>Viridiplantae</taxon>
        <taxon>Streptophyta</taxon>
        <taxon>Embryophyta</taxon>
        <taxon>Tracheophyta</taxon>
        <taxon>Spermatophyta</taxon>
        <taxon>Magnoliopsida</taxon>
        <taxon>Liliopsida</taxon>
        <taxon>Poales</taxon>
        <taxon>Cyperaceae</taxon>
        <taxon>Cyperoideae</taxon>
        <taxon>Rhynchosporeae</taxon>
        <taxon>Rhynchospora</taxon>
    </lineage>
</organism>
<dbReference type="Proteomes" id="UP001210211">
    <property type="component" value="Unassembled WGS sequence"/>
</dbReference>
<dbReference type="PANTHER" id="PTHR23155">
    <property type="entry name" value="DISEASE RESISTANCE PROTEIN RP"/>
    <property type="match status" value="1"/>
</dbReference>
<comment type="caution">
    <text evidence="3">The sequence shown here is derived from an EMBL/GenBank/DDBJ whole genome shotgun (WGS) entry which is preliminary data.</text>
</comment>
<feature type="domain" description="Disease resistance R13L4/SHOC-2-like LRR" evidence="2">
    <location>
        <begin position="136"/>
        <end position="276"/>
    </location>
</feature>